<comment type="caution">
    <text evidence="8">The sequence shown here is derived from an EMBL/GenBank/DDBJ whole genome shotgun (WGS) entry which is preliminary data.</text>
</comment>
<dbReference type="InterPro" id="IPR020846">
    <property type="entry name" value="MFS_dom"/>
</dbReference>
<dbReference type="PANTHER" id="PTHR23502">
    <property type="entry name" value="MAJOR FACILITATOR SUPERFAMILY"/>
    <property type="match status" value="1"/>
</dbReference>
<evidence type="ECO:0000256" key="3">
    <source>
        <dbReference type="ARBA" id="ARBA00022692"/>
    </source>
</evidence>
<dbReference type="SUPFAM" id="SSF103473">
    <property type="entry name" value="MFS general substrate transporter"/>
    <property type="match status" value="1"/>
</dbReference>
<evidence type="ECO:0000259" key="7">
    <source>
        <dbReference type="PROSITE" id="PS50850"/>
    </source>
</evidence>
<feature type="transmembrane region" description="Helical" evidence="6">
    <location>
        <begin position="312"/>
        <end position="333"/>
    </location>
</feature>
<dbReference type="FunFam" id="1.20.1720.10:FF:000009">
    <property type="entry name" value="MFS multidrug transporter"/>
    <property type="match status" value="1"/>
</dbReference>
<feature type="transmembrane region" description="Helical" evidence="6">
    <location>
        <begin position="455"/>
        <end position="477"/>
    </location>
</feature>
<dbReference type="GO" id="GO:0005886">
    <property type="term" value="C:plasma membrane"/>
    <property type="evidence" value="ECO:0007669"/>
    <property type="project" value="TreeGrafter"/>
</dbReference>
<dbReference type="PROSITE" id="PS50850">
    <property type="entry name" value="MFS"/>
    <property type="match status" value="1"/>
</dbReference>
<dbReference type="Gene3D" id="1.20.1250.20">
    <property type="entry name" value="MFS general substrate transporter like domains"/>
    <property type="match status" value="1"/>
</dbReference>
<accession>A0A1E3BNJ4</accession>
<dbReference type="EMBL" id="JXNT01000001">
    <property type="protein sequence ID" value="ODM22467.1"/>
    <property type="molecule type" value="Genomic_DNA"/>
</dbReference>
<evidence type="ECO:0000256" key="2">
    <source>
        <dbReference type="ARBA" id="ARBA00022448"/>
    </source>
</evidence>
<feature type="transmembrane region" description="Helical" evidence="6">
    <location>
        <begin position="36"/>
        <end position="56"/>
    </location>
</feature>
<feature type="transmembrane region" description="Helical" evidence="6">
    <location>
        <begin position="161"/>
        <end position="185"/>
    </location>
</feature>
<organism evidence="8 9">
    <name type="scientific">Aspergillus cristatus</name>
    <name type="common">Chinese Fuzhuan brick tea-fermentation fungus</name>
    <name type="synonym">Eurotium cristatum</name>
    <dbReference type="NCBI Taxonomy" id="573508"/>
    <lineage>
        <taxon>Eukaryota</taxon>
        <taxon>Fungi</taxon>
        <taxon>Dikarya</taxon>
        <taxon>Ascomycota</taxon>
        <taxon>Pezizomycotina</taxon>
        <taxon>Eurotiomycetes</taxon>
        <taxon>Eurotiomycetidae</taxon>
        <taxon>Eurotiales</taxon>
        <taxon>Aspergillaceae</taxon>
        <taxon>Aspergillus</taxon>
        <taxon>Aspergillus subgen. Aspergillus</taxon>
    </lineage>
</organism>
<evidence type="ECO:0000256" key="5">
    <source>
        <dbReference type="ARBA" id="ARBA00023136"/>
    </source>
</evidence>
<feature type="domain" description="Major facilitator superfamily (MFS) profile" evidence="7">
    <location>
        <begin position="37"/>
        <end position="483"/>
    </location>
</feature>
<dbReference type="InterPro" id="IPR011701">
    <property type="entry name" value="MFS"/>
</dbReference>
<dbReference type="AlphaFoldDB" id="A0A1E3BNJ4"/>
<gene>
    <name evidence="8" type="ORF">SI65_00055</name>
</gene>
<keyword evidence="2" id="KW-0813">Transport</keyword>
<dbReference type="PANTHER" id="PTHR23502:SF151">
    <property type="entry name" value="MAJOR FACILITATOR SUPERFAMILY (MFS) PROFILE DOMAIN-CONTAINING PROTEIN"/>
    <property type="match status" value="1"/>
</dbReference>
<dbReference type="OrthoDB" id="440553at2759"/>
<comment type="subcellular location">
    <subcellularLocation>
        <location evidence="1">Membrane</location>
        <topology evidence="1">Multi-pass membrane protein</topology>
    </subcellularLocation>
</comment>
<evidence type="ECO:0000313" key="9">
    <source>
        <dbReference type="Proteomes" id="UP000094569"/>
    </source>
</evidence>
<dbReference type="VEuPathDB" id="FungiDB:SI65_00055"/>
<feature type="transmembrane region" description="Helical" evidence="6">
    <location>
        <begin position="191"/>
        <end position="211"/>
    </location>
</feature>
<dbReference type="Gene3D" id="1.20.1720.10">
    <property type="entry name" value="Multidrug resistance protein D"/>
    <property type="match status" value="1"/>
</dbReference>
<name>A0A1E3BNJ4_ASPCR</name>
<sequence>MSSTDCEKPPIDVIVASDKLAEPEPYIIFDRTQKRLITFVVTIVASSSTLASNIYFPAIPTIAEDLNVSVQLVNLTVTAYFIFQGLAPSLWGPISDAKGRRTAYVGTLIVLLGACIGLAQTKNYTMLIILRCLQSTGSASTNAIGSGVIGDITMRADRGGYMGFFQGVMLISIAIGPIIGGVLAGSLGWRSIFWFLTVYNGVLLMMVVFLVPETLRSIIGNGSRTPSQRIARFPLTLYQRHTTVKWDADKAPQQDPAPKRVDVLAPLRILTSKMATAIIIFFAIYFTVWQMCITAMSTLFTARYGITEIQTGLTFIANGAGSMVGTLITGKIMDRDYRRVHEKFENDERLESDGRIFPLERARLGPVPIYASVQCLSILLFGWTVQYPDQVHIAVPIVATFFTGWSTVSTQSNVTTYLVDIFHDRSAATTASINLARCCLAAAGSSAILPMVHGVGAGGAFTICVAVQLVAMVGLGVQWKCGGVWRSVKESAMS</sequence>
<feature type="transmembrane region" description="Helical" evidence="6">
    <location>
        <begin position="367"/>
        <end position="385"/>
    </location>
</feature>
<keyword evidence="9" id="KW-1185">Reference proteome</keyword>
<protein>
    <recommendedName>
        <fullName evidence="7">Major facilitator superfamily (MFS) profile domain-containing protein</fullName>
    </recommendedName>
</protein>
<evidence type="ECO:0000256" key="4">
    <source>
        <dbReference type="ARBA" id="ARBA00022989"/>
    </source>
</evidence>
<reference evidence="8 9" key="1">
    <citation type="journal article" date="2016" name="BMC Genomics">
        <title>Comparative genomic and transcriptomic analyses of the Fuzhuan brick tea-fermentation fungus Aspergillus cristatus.</title>
        <authorList>
            <person name="Ge Y."/>
            <person name="Wang Y."/>
            <person name="Liu Y."/>
            <person name="Tan Y."/>
            <person name="Ren X."/>
            <person name="Zhang X."/>
            <person name="Hyde K.D."/>
            <person name="Liu Y."/>
            <person name="Liu Z."/>
        </authorList>
    </citation>
    <scope>NUCLEOTIDE SEQUENCE [LARGE SCALE GENOMIC DNA]</scope>
    <source>
        <strain evidence="8 9">GZAAS20.1005</strain>
    </source>
</reference>
<feature type="transmembrane region" description="Helical" evidence="6">
    <location>
        <begin position="277"/>
        <end position="300"/>
    </location>
</feature>
<keyword evidence="5 6" id="KW-0472">Membrane</keyword>
<keyword evidence="4 6" id="KW-1133">Transmembrane helix</keyword>
<evidence type="ECO:0000256" key="1">
    <source>
        <dbReference type="ARBA" id="ARBA00004141"/>
    </source>
</evidence>
<keyword evidence="3 6" id="KW-0812">Transmembrane</keyword>
<evidence type="ECO:0000256" key="6">
    <source>
        <dbReference type="SAM" id="Phobius"/>
    </source>
</evidence>
<dbReference type="Proteomes" id="UP000094569">
    <property type="component" value="Unassembled WGS sequence"/>
</dbReference>
<proteinExistence type="predicted"/>
<dbReference type="GO" id="GO:0022857">
    <property type="term" value="F:transmembrane transporter activity"/>
    <property type="evidence" value="ECO:0007669"/>
    <property type="project" value="InterPro"/>
</dbReference>
<dbReference type="Pfam" id="PF07690">
    <property type="entry name" value="MFS_1"/>
    <property type="match status" value="1"/>
</dbReference>
<evidence type="ECO:0000313" key="8">
    <source>
        <dbReference type="EMBL" id="ODM22467.1"/>
    </source>
</evidence>
<feature type="transmembrane region" description="Helical" evidence="6">
    <location>
        <begin position="103"/>
        <end position="120"/>
    </location>
</feature>
<dbReference type="InterPro" id="IPR036259">
    <property type="entry name" value="MFS_trans_sf"/>
</dbReference>
<feature type="transmembrane region" description="Helical" evidence="6">
    <location>
        <begin position="68"/>
        <end position="91"/>
    </location>
</feature>
<dbReference type="STRING" id="573508.A0A1E3BNJ4"/>